<proteinExistence type="inferred from homology"/>
<organism evidence="10 11">
    <name type="scientific">Alectoria fallacina</name>
    <dbReference type="NCBI Taxonomy" id="1903189"/>
    <lineage>
        <taxon>Eukaryota</taxon>
        <taxon>Fungi</taxon>
        <taxon>Dikarya</taxon>
        <taxon>Ascomycota</taxon>
        <taxon>Pezizomycotina</taxon>
        <taxon>Lecanoromycetes</taxon>
        <taxon>OSLEUM clade</taxon>
        <taxon>Lecanoromycetidae</taxon>
        <taxon>Lecanorales</taxon>
        <taxon>Lecanorineae</taxon>
        <taxon>Parmeliaceae</taxon>
        <taxon>Alectoria</taxon>
    </lineage>
</organism>
<keyword evidence="8" id="KW-0472">Membrane</keyword>
<keyword evidence="11" id="KW-1185">Reference proteome</keyword>
<accession>A0A8H3EFI6</accession>
<keyword evidence="6" id="KW-1133">Transmembrane helix</keyword>
<evidence type="ECO:0000256" key="3">
    <source>
        <dbReference type="ARBA" id="ARBA00022448"/>
    </source>
</evidence>
<comment type="similarity">
    <text evidence="2">Belongs to the syntaxin family.</text>
</comment>
<evidence type="ECO:0000256" key="8">
    <source>
        <dbReference type="ARBA" id="ARBA00023136"/>
    </source>
</evidence>
<dbReference type="OrthoDB" id="342981at2759"/>
<name>A0A8H3EFI6_9LECA</name>
<dbReference type="EMBL" id="CAJPDR010000004">
    <property type="protein sequence ID" value="CAF9904304.1"/>
    <property type="molecule type" value="Genomic_DNA"/>
</dbReference>
<evidence type="ECO:0000256" key="4">
    <source>
        <dbReference type="ARBA" id="ARBA00022692"/>
    </source>
</evidence>
<comment type="subcellular location">
    <subcellularLocation>
        <location evidence="1">Membrane</location>
        <topology evidence="1">Single-pass type IV membrane protein</topology>
    </subcellularLocation>
</comment>
<dbReference type="PANTHER" id="PTHR15959:SF0">
    <property type="entry name" value="SYNTAXIN-18"/>
    <property type="match status" value="1"/>
</dbReference>
<keyword evidence="7" id="KW-0175">Coiled coil</keyword>
<dbReference type="GO" id="GO:0031201">
    <property type="term" value="C:SNARE complex"/>
    <property type="evidence" value="ECO:0007669"/>
    <property type="project" value="TreeGrafter"/>
</dbReference>
<sequence length="389" mass="42955">MPNLTPTLNQLLQTHNTHCNRHPIAHFTIHDEFLKEAYRIVPSPHAPTFSIALLRPLQQNFHILSLQSHLLSIRQAYLSTSPPPRHAAHSLSSRLPHGSPQDFTYLSPSARDAIDASSKTVLRDLNASIRQLASAEEIRRDTESRISTKKYTKGVLGRWAAGASGGEKSPEQAVEEARREAFAMHRDSVLWYLGRKLEGVGEVQRGMMERRLEREVERGRSVLYKVKGSVGAGEGLGGVGVSGAGGGGGGGRVNESAGEGKGTHRESVGTGEDESRREIEQRLSPEQLQLFAKENQDMLKQYEDTLDQVRTAERSMFEISELQTTLVQNLDVQTANISQLVSDSLSTTENVGGGNKELKRATERRSTARMVFWASCGLCGFLVTWDLIF</sequence>
<dbReference type="GO" id="GO:0006890">
    <property type="term" value="P:retrograde vesicle-mediated transport, Golgi to endoplasmic reticulum"/>
    <property type="evidence" value="ECO:0007669"/>
    <property type="project" value="TreeGrafter"/>
</dbReference>
<dbReference type="GO" id="GO:0015031">
    <property type="term" value="P:protein transport"/>
    <property type="evidence" value="ECO:0007669"/>
    <property type="project" value="UniProtKB-KW"/>
</dbReference>
<dbReference type="GO" id="GO:0005783">
    <property type="term" value="C:endoplasmic reticulum"/>
    <property type="evidence" value="ECO:0007669"/>
    <property type="project" value="TreeGrafter"/>
</dbReference>
<dbReference type="Gene3D" id="1.20.5.110">
    <property type="match status" value="1"/>
</dbReference>
<evidence type="ECO:0000256" key="2">
    <source>
        <dbReference type="ARBA" id="ARBA00009063"/>
    </source>
</evidence>
<evidence type="ECO:0000256" key="5">
    <source>
        <dbReference type="ARBA" id="ARBA00022927"/>
    </source>
</evidence>
<evidence type="ECO:0000313" key="10">
    <source>
        <dbReference type="EMBL" id="CAF9904304.1"/>
    </source>
</evidence>
<comment type="caution">
    <text evidence="10">The sequence shown here is derived from an EMBL/GenBank/DDBJ whole genome shotgun (WGS) entry which is preliminary data.</text>
</comment>
<dbReference type="Proteomes" id="UP000664203">
    <property type="component" value="Unassembled WGS sequence"/>
</dbReference>
<feature type="region of interest" description="Disordered" evidence="9">
    <location>
        <begin position="235"/>
        <end position="280"/>
    </location>
</feature>
<evidence type="ECO:0000256" key="9">
    <source>
        <dbReference type="SAM" id="MobiDB-lite"/>
    </source>
</evidence>
<feature type="compositionally biased region" description="Basic and acidic residues" evidence="9">
    <location>
        <begin position="261"/>
        <end position="280"/>
    </location>
</feature>
<keyword evidence="5" id="KW-0653">Protein transport</keyword>
<protein>
    <recommendedName>
        <fullName evidence="12">Syntaxin 18</fullName>
    </recommendedName>
</protein>
<keyword evidence="4" id="KW-0812">Transmembrane</keyword>
<evidence type="ECO:0000256" key="7">
    <source>
        <dbReference type="ARBA" id="ARBA00023054"/>
    </source>
</evidence>
<keyword evidence="3" id="KW-0813">Transport</keyword>
<dbReference type="PANTHER" id="PTHR15959">
    <property type="entry name" value="SYNTAXIN-18"/>
    <property type="match status" value="1"/>
</dbReference>
<feature type="compositionally biased region" description="Gly residues" evidence="9">
    <location>
        <begin position="235"/>
        <end position="252"/>
    </location>
</feature>
<reference evidence="10" key="1">
    <citation type="submission" date="2021-03" db="EMBL/GenBank/DDBJ databases">
        <authorList>
            <person name="Tagirdzhanova G."/>
        </authorList>
    </citation>
    <scope>NUCLEOTIDE SEQUENCE</scope>
</reference>
<dbReference type="AlphaFoldDB" id="A0A8H3EFI6"/>
<evidence type="ECO:0000256" key="6">
    <source>
        <dbReference type="ARBA" id="ARBA00022989"/>
    </source>
</evidence>
<evidence type="ECO:0000256" key="1">
    <source>
        <dbReference type="ARBA" id="ARBA00004211"/>
    </source>
</evidence>
<evidence type="ECO:0008006" key="12">
    <source>
        <dbReference type="Google" id="ProtNLM"/>
    </source>
</evidence>
<evidence type="ECO:0000313" key="11">
    <source>
        <dbReference type="Proteomes" id="UP000664203"/>
    </source>
</evidence>
<gene>
    <name evidence="10" type="ORF">ALECFALPRED_006262</name>
</gene>